<reference evidence="3 4" key="1">
    <citation type="journal article" date="2011" name="Genome Res.">
        <title>Comparative genomics of citric-acid-producing Aspergillus niger ATCC 1015 versus enzyme-producing CBS 513.88.</title>
        <authorList>
            <person name="Andersen M.R."/>
            <person name="Salazar M.P."/>
            <person name="Schaap P.J."/>
            <person name="van de Vondervoort P.J."/>
            <person name="Culley D."/>
            <person name="Thykaer J."/>
            <person name="Frisvad J.C."/>
            <person name="Nielsen K.F."/>
            <person name="Albang R."/>
            <person name="Albermann K."/>
            <person name="Berka R.M."/>
            <person name="Braus G.H."/>
            <person name="Braus-Stromeyer S.A."/>
            <person name="Corrochano L.M."/>
            <person name="Dai Z."/>
            <person name="van Dijck P.W."/>
            <person name="Hofmann G."/>
            <person name="Lasure L.L."/>
            <person name="Magnuson J.K."/>
            <person name="Menke H."/>
            <person name="Meijer M."/>
            <person name="Meijer S.L."/>
            <person name="Nielsen J.B."/>
            <person name="Nielsen M.L."/>
            <person name="van Ooyen A.J."/>
            <person name="Pel H.J."/>
            <person name="Poulsen L."/>
            <person name="Samson R.A."/>
            <person name="Stam H."/>
            <person name="Tsang A."/>
            <person name="van den Brink J.M."/>
            <person name="Atkins A."/>
            <person name="Aerts A."/>
            <person name="Shapiro H."/>
            <person name="Pangilinan J."/>
            <person name="Salamov A."/>
            <person name="Lou Y."/>
            <person name="Lindquist E."/>
            <person name="Lucas S."/>
            <person name="Grimwood J."/>
            <person name="Grigoriev I.V."/>
            <person name="Kubicek C.P."/>
            <person name="Martinez D."/>
            <person name="van Peij N.N."/>
            <person name="Roubos J.A."/>
            <person name="Nielsen J."/>
            <person name="Baker S.E."/>
        </authorList>
    </citation>
    <scope>NUCLEOTIDE SEQUENCE [LARGE SCALE GENOMIC DNA]</scope>
    <source>
        <strain evidence="4">ATCC 1015 / CBS 113.46 / FGSC A1144 / LSHB Ac4 / NCTC 3858a / NRRL 328 / USDA 3528.7</strain>
    </source>
</reference>
<dbReference type="GO" id="GO:0003700">
    <property type="term" value="F:DNA-binding transcription factor activity"/>
    <property type="evidence" value="ECO:0007669"/>
    <property type="project" value="InterPro"/>
</dbReference>
<accession>G3XU55</accession>
<evidence type="ECO:0000256" key="1">
    <source>
        <dbReference type="ARBA" id="ARBA00023242"/>
    </source>
</evidence>
<dbReference type="HOGENOM" id="CLU_011099_5_2_1"/>
<dbReference type="CDD" id="cd12148">
    <property type="entry name" value="fungal_TF_MHR"/>
    <property type="match status" value="1"/>
</dbReference>
<evidence type="ECO:0008006" key="5">
    <source>
        <dbReference type="Google" id="ProtNLM"/>
    </source>
</evidence>
<feature type="region of interest" description="Disordered" evidence="2">
    <location>
        <begin position="48"/>
        <end position="95"/>
    </location>
</feature>
<feature type="compositionally biased region" description="Polar residues" evidence="2">
    <location>
        <begin position="77"/>
        <end position="95"/>
    </location>
</feature>
<evidence type="ECO:0000256" key="2">
    <source>
        <dbReference type="SAM" id="MobiDB-lite"/>
    </source>
</evidence>
<dbReference type="AlphaFoldDB" id="G3XU55"/>
<protein>
    <recommendedName>
        <fullName evidence="5">Transcription factor domain-containing protein</fullName>
    </recommendedName>
</protein>
<dbReference type="PANTHER" id="PTHR46910">
    <property type="entry name" value="TRANSCRIPTION FACTOR PDR1"/>
    <property type="match status" value="1"/>
</dbReference>
<comment type="caution">
    <text evidence="3">The sequence shown here is derived from an EMBL/GenBank/DDBJ whole genome shotgun (WGS) entry which is preliminary data.</text>
</comment>
<name>G3XU55_ASPNA</name>
<gene>
    <name evidence="3" type="ORF">ASPNIDRAFT_43903</name>
</gene>
<dbReference type="Proteomes" id="UP000009038">
    <property type="component" value="Unassembled WGS sequence"/>
</dbReference>
<dbReference type="OrthoDB" id="2123952at2759"/>
<evidence type="ECO:0000313" key="3">
    <source>
        <dbReference type="EMBL" id="EHA25683.1"/>
    </source>
</evidence>
<keyword evidence="1" id="KW-0539">Nucleus</keyword>
<dbReference type="InterPro" id="IPR050987">
    <property type="entry name" value="AtrR-like"/>
</dbReference>
<dbReference type="EMBL" id="ACJE01000005">
    <property type="protein sequence ID" value="EHA25683.1"/>
    <property type="molecule type" value="Genomic_DNA"/>
</dbReference>
<dbReference type="PANTHER" id="PTHR46910:SF25">
    <property type="entry name" value="ABC-TRANSPORTER-REGULATING TRANSCRIPTION FACTOR"/>
    <property type="match status" value="1"/>
</dbReference>
<organism evidence="3 4">
    <name type="scientific">Aspergillus niger (strain ATCC 1015 / CBS 113.46 / FGSC A1144 / LSHB Ac4 / NCTC 3858a / NRRL 328 / USDA 3528.7)</name>
    <dbReference type="NCBI Taxonomy" id="380704"/>
    <lineage>
        <taxon>Eukaryota</taxon>
        <taxon>Fungi</taxon>
        <taxon>Dikarya</taxon>
        <taxon>Ascomycota</taxon>
        <taxon>Pezizomycotina</taxon>
        <taxon>Eurotiomycetes</taxon>
        <taxon>Eurotiomycetidae</taxon>
        <taxon>Eurotiales</taxon>
        <taxon>Aspergillaceae</taxon>
        <taxon>Aspergillus</taxon>
        <taxon>Aspergillus subgen. Circumdati</taxon>
    </lineage>
</organism>
<dbReference type="STRING" id="380704.G3XU55"/>
<evidence type="ECO:0000313" key="4">
    <source>
        <dbReference type="Proteomes" id="UP000009038"/>
    </source>
</evidence>
<proteinExistence type="predicted"/>
<sequence length="574" mass="63358">MINHLEGSLERMESRLQGLGFTVGENDTIIGPSSSELVGDILPLRLSSSPTDRSPVAEDVDDADWGNIYTSPPPGSTHPTASRSPSPHITNMFGQPTQPQAAIPCFNVPRYLGGILNSGCKLNRGVSFILSKSNVISGFSMISREGLEWIAEKTGGESLDHLTRLVLTEERDGFMADYPLHCISPRRVFCPLPPREHIVRLVERYLEDFNVTIPLFRRSDLILLFEKAHLDMRCQSPGQWAIMNAVLAVAYMLPDNGVSKQPDHQKSWLLLKNALEAVNELYLGPPDLRESMPLYLPAFLPYAPTDMARISFRFGEPPVQNDEAISAALPKDAPGFLVYSLPTDDQAGSFSVFAPACKLAQIRGEIYQRLYSASAADKPFHQILAAVGDLDGKLQAWKDSIPSEFQPESPTHFHFRQTPMSIVLLHMHNTYHNCMIAIHSLIAARGINSAQDLSDHPGYTINPDSLSNPRVLLSASLTSKAARASIGLMKYLPKDDISLGLTMYFPTVALKTLASSIVRNPRDTGQIYNMRILDQAEAFLSSTSAGTTSEGMKRLVKNCAEFRSLAERAMKECF</sequence>